<dbReference type="SUPFAM" id="SSF51735">
    <property type="entry name" value="NAD(P)-binding Rossmann-fold domains"/>
    <property type="match status" value="1"/>
</dbReference>
<evidence type="ECO:0000259" key="4">
    <source>
        <dbReference type="PROSITE" id="PS51202"/>
    </source>
</evidence>
<dbReference type="InterPro" id="IPR036291">
    <property type="entry name" value="NAD(P)-bd_dom_sf"/>
</dbReference>
<feature type="transmembrane region" description="Helical" evidence="2">
    <location>
        <begin position="93"/>
        <end position="119"/>
    </location>
</feature>
<feature type="transmembrane region" description="Helical" evidence="2">
    <location>
        <begin position="33"/>
        <end position="56"/>
    </location>
</feature>
<keyword evidence="5" id="KW-0406">Ion transport</keyword>
<evidence type="ECO:0000313" key="6">
    <source>
        <dbReference type="Proteomes" id="UP000033096"/>
    </source>
</evidence>
<dbReference type="SUPFAM" id="SSF116726">
    <property type="entry name" value="TrkA C-terminal domain-like"/>
    <property type="match status" value="1"/>
</dbReference>
<dbReference type="GO" id="GO:0008324">
    <property type="term" value="F:monoatomic cation transmembrane transporter activity"/>
    <property type="evidence" value="ECO:0007669"/>
    <property type="project" value="InterPro"/>
</dbReference>
<dbReference type="PROSITE" id="PS51201">
    <property type="entry name" value="RCK_N"/>
    <property type="match status" value="1"/>
</dbReference>
<dbReference type="KEGG" id="mvc:MSVAZ_1846"/>
<dbReference type="InterPro" id="IPR006037">
    <property type="entry name" value="RCK_C"/>
</dbReference>
<dbReference type="InterPro" id="IPR050721">
    <property type="entry name" value="Trk_Ktr_HKT_K-transport"/>
</dbReference>
<dbReference type="Gene3D" id="3.40.50.720">
    <property type="entry name" value="NAD(P)-binding Rossmann-like Domain"/>
    <property type="match status" value="1"/>
</dbReference>
<dbReference type="PROSITE" id="PS51202">
    <property type="entry name" value="RCK_C"/>
    <property type="match status" value="1"/>
</dbReference>
<dbReference type="Gene3D" id="3.30.70.1450">
    <property type="entry name" value="Regulator of K+ conductance, C-terminal domain"/>
    <property type="match status" value="1"/>
</dbReference>
<feature type="domain" description="RCK C-terminal" evidence="4">
    <location>
        <begin position="272"/>
        <end position="355"/>
    </location>
</feature>
<dbReference type="Pfam" id="PF07885">
    <property type="entry name" value="Ion_trans_2"/>
    <property type="match status" value="1"/>
</dbReference>
<organism evidence="5 6">
    <name type="scientific">Methanosarcina vacuolata Z-761</name>
    <dbReference type="NCBI Taxonomy" id="1434123"/>
    <lineage>
        <taxon>Archaea</taxon>
        <taxon>Methanobacteriati</taxon>
        <taxon>Methanobacteriota</taxon>
        <taxon>Stenosarchaea group</taxon>
        <taxon>Methanomicrobia</taxon>
        <taxon>Methanosarcinales</taxon>
        <taxon>Methanosarcinaceae</taxon>
        <taxon>Methanosarcina</taxon>
    </lineage>
</organism>
<dbReference type="SUPFAM" id="SSF81324">
    <property type="entry name" value="Voltage-gated potassium channels"/>
    <property type="match status" value="1"/>
</dbReference>
<evidence type="ECO:0000256" key="2">
    <source>
        <dbReference type="SAM" id="Phobius"/>
    </source>
</evidence>
<keyword evidence="2" id="KW-1133">Transmembrane helix</keyword>
<accession>A0A0E3Q5Y2</accession>
<gene>
    <name evidence="5" type="ORF">MSVAZ_1846</name>
</gene>
<dbReference type="Proteomes" id="UP000033096">
    <property type="component" value="Chromosome"/>
</dbReference>
<dbReference type="STRING" id="1434123.MSVAZ_1846"/>
<feature type="transmembrane region" description="Helical" evidence="2">
    <location>
        <begin position="68"/>
        <end position="86"/>
    </location>
</feature>
<evidence type="ECO:0000259" key="3">
    <source>
        <dbReference type="PROSITE" id="PS51201"/>
    </source>
</evidence>
<dbReference type="HOGENOM" id="CLU_050982_2_0_2"/>
<dbReference type="EMBL" id="CP009520">
    <property type="protein sequence ID" value="AKB44115.1"/>
    <property type="molecule type" value="Genomic_DNA"/>
</dbReference>
<keyword evidence="5" id="KW-0407">Ion channel</keyword>
<dbReference type="Pfam" id="PF02080">
    <property type="entry name" value="TrkA_C"/>
    <property type="match status" value="1"/>
</dbReference>
<dbReference type="PANTHER" id="PTHR43833:SF13">
    <property type="entry name" value="POTASSIUM CHANNEL PROTEIN 2-RELATED"/>
    <property type="match status" value="1"/>
</dbReference>
<dbReference type="PATRIC" id="fig|1434123.4.peg.2235"/>
<evidence type="ECO:0000313" key="5">
    <source>
        <dbReference type="EMBL" id="AKB44115.1"/>
    </source>
</evidence>
<evidence type="ECO:0000256" key="1">
    <source>
        <dbReference type="ARBA" id="ARBA00004651"/>
    </source>
</evidence>
<dbReference type="AlphaFoldDB" id="A0A0E3Q5Y2"/>
<keyword evidence="2" id="KW-0472">Membrane</keyword>
<protein>
    <submittedName>
        <fullName evidence="5">Potassium channel protein</fullName>
    </submittedName>
</protein>
<proteinExistence type="predicted"/>
<reference evidence="5 6" key="1">
    <citation type="submission" date="2014-07" db="EMBL/GenBank/DDBJ databases">
        <title>Methanogenic archaea and the global carbon cycle.</title>
        <authorList>
            <person name="Henriksen J.R."/>
            <person name="Luke J."/>
            <person name="Reinhart S."/>
            <person name="Benedict M.N."/>
            <person name="Youngblut N.D."/>
            <person name="Metcalf M.E."/>
            <person name="Whitaker R.J."/>
            <person name="Metcalf W.W."/>
        </authorList>
    </citation>
    <scope>NUCLEOTIDE SEQUENCE [LARGE SCALE GENOMIC DNA]</scope>
    <source>
        <strain evidence="5 6">Z-761</strain>
    </source>
</reference>
<keyword evidence="6" id="KW-1185">Reference proteome</keyword>
<dbReference type="GO" id="GO:0006813">
    <property type="term" value="P:potassium ion transport"/>
    <property type="evidence" value="ECO:0007669"/>
    <property type="project" value="InterPro"/>
</dbReference>
<name>A0A0E3Q5Y2_9EURY</name>
<dbReference type="Pfam" id="PF02254">
    <property type="entry name" value="TrkA_N"/>
    <property type="match status" value="1"/>
</dbReference>
<keyword evidence="2" id="KW-0812">Transmembrane</keyword>
<comment type="subcellular location">
    <subcellularLocation>
        <location evidence="1">Cell membrane</location>
        <topology evidence="1">Multi-pass membrane protein</topology>
    </subcellularLocation>
</comment>
<dbReference type="InterPro" id="IPR003148">
    <property type="entry name" value="RCK_N"/>
</dbReference>
<keyword evidence="5" id="KW-0813">Transport</keyword>
<dbReference type="InterPro" id="IPR036721">
    <property type="entry name" value="RCK_C_sf"/>
</dbReference>
<sequence>MKNSGGDSKMVISGRKNFRLSGFRKILHRHPYIAYKIAAVFLFVIYVFTFEYLMIFENQPENANLITAIYWATTTIATVGYGDVVFTSLPGRLFAIIVQIMGIILISGFLITYVVAPWMDRVIKFRMPRMVSSGMKDHIIICGYNQLVETLIDELTEEDMLFVIVEEEEDLIRELVYKNIPCIFGSPTDKQTLLNAGIEKAKLLIANKSDEKNANIVLTAREFQYVNIIAIVEDQSNSRYLKYAGADTVVSPKSMFGEFIGRKAMDRLGSRVTGATEVFEGVHIVEFPVYLKSPLIGKSLKEISNQQLTGAKIVGIWNSGTLSFDPKEEDIVRENTVLLAVGTRGELSKLKKLTH</sequence>
<feature type="domain" description="RCK N-terminal" evidence="3">
    <location>
        <begin position="136"/>
        <end position="251"/>
    </location>
</feature>
<dbReference type="InterPro" id="IPR013099">
    <property type="entry name" value="K_chnl_dom"/>
</dbReference>
<dbReference type="PANTHER" id="PTHR43833">
    <property type="entry name" value="POTASSIUM CHANNEL PROTEIN 2-RELATED-RELATED"/>
    <property type="match status" value="1"/>
</dbReference>
<dbReference type="Gene3D" id="1.10.287.70">
    <property type="match status" value="1"/>
</dbReference>
<dbReference type="GO" id="GO:0005886">
    <property type="term" value="C:plasma membrane"/>
    <property type="evidence" value="ECO:0007669"/>
    <property type="project" value="UniProtKB-SubCell"/>
</dbReference>